<feature type="compositionally biased region" description="Basic and acidic residues" evidence="2">
    <location>
        <begin position="803"/>
        <end position="817"/>
    </location>
</feature>
<dbReference type="PANTHER" id="PTHR21228">
    <property type="entry name" value="FAST LEU-RICH DOMAIN-CONTAINING"/>
    <property type="match status" value="1"/>
</dbReference>
<dbReference type="GO" id="GO:0005759">
    <property type="term" value="C:mitochondrial matrix"/>
    <property type="evidence" value="ECO:0007669"/>
    <property type="project" value="TreeGrafter"/>
</dbReference>
<keyword evidence="4" id="KW-1185">Reference proteome</keyword>
<evidence type="ECO:0000313" key="3">
    <source>
        <dbReference type="EMBL" id="GAX72764.1"/>
    </source>
</evidence>
<proteinExistence type="predicted"/>
<protein>
    <recommendedName>
        <fullName evidence="5">FAST kinase leucine-rich domain-containing protein</fullName>
    </recommendedName>
</protein>
<evidence type="ECO:0000313" key="4">
    <source>
        <dbReference type="Proteomes" id="UP000232323"/>
    </source>
</evidence>
<dbReference type="GO" id="GO:0044528">
    <property type="term" value="P:regulation of mitochondrial mRNA stability"/>
    <property type="evidence" value="ECO:0007669"/>
    <property type="project" value="TreeGrafter"/>
</dbReference>
<dbReference type="GO" id="GO:0000963">
    <property type="term" value="P:mitochondrial RNA processing"/>
    <property type="evidence" value="ECO:0007669"/>
    <property type="project" value="TreeGrafter"/>
</dbReference>
<evidence type="ECO:0000256" key="2">
    <source>
        <dbReference type="SAM" id="MobiDB-lite"/>
    </source>
</evidence>
<dbReference type="AlphaFoldDB" id="A0A250WPJ1"/>
<evidence type="ECO:0008006" key="5">
    <source>
        <dbReference type="Google" id="ProtNLM"/>
    </source>
</evidence>
<dbReference type="GO" id="GO:0035770">
    <property type="term" value="C:ribonucleoprotein granule"/>
    <property type="evidence" value="ECO:0007669"/>
    <property type="project" value="TreeGrafter"/>
</dbReference>
<evidence type="ECO:0000256" key="1">
    <source>
        <dbReference type="SAM" id="Coils"/>
    </source>
</evidence>
<dbReference type="EMBL" id="BEGY01000001">
    <property type="protein sequence ID" value="GAX72764.1"/>
    <property type="molecule type" value="Genomic_DNA"/>
</dbReference>
<dbReference type="Proteomes" id="UP000232323">
    <property type="component" value="Unassembled WGS sequence"/>
</dbReference>
<organism evidence="3 4">
    <name type="scientific">Chlamydomonas eustigma</name>
    <dbReference type="NCBI Taxonomy" id="1157962"/>
    <lineage>
        <taxon>Eukaryota</taxon>
        <taxon>Viridiplantae</taxon>
        <taxon>Chlorophyta</taxon>
        <taxon>core chlorophytes</taxon>
        <taxon>Chlorophyceae</taxon>
        <taxon>CS clade</taxon>
        <taxon>Chlamydomonadales</taxon>
        <taxon>Chlamydomonadaceae</taxon>
        <taxon>Chlamydomonas</taxon>
    </lineage>
</organism>
<sequence>MQCFSHNSLNKCFKLYLNHAKPHRSLHSRLWKVSDSDWADPDFDADVPSTSEPVPSFTLAAVPTLRQAPNRAQRAVEQVVEVVSSSPMEPLPTIRTFESKKPEQLVSDPVKHVTKKPRMAKSTPGSLEVEVKSADAIEQIGRLLQKRPLKSLSGPEIVLFCNQLAKITTMNNSTVRGWRESHVLLNVLLKNLEALGGVKILGTYELIVLIAALARLRHTPTLPWLGTFFTVIEGKLKDCGTGNLTMLIRAVSKLEMDAWDIKAAPGYLSWMSKFEQRVLSRMGACTGEELVRILASCVELKHKPSPEWMSAFTRALLKKLPSLEPQILAQSMLAFTQLNYQPDKELVKAYYLHVYSKLPMFDDHDLANVSQAMNVLRRIIKQDFLSEFLDEILVKLPGFSTYALSNLLVALTTATHKGRSERFLSLCRTRPMSNLISSRWLEEVASRVQEQMWSFSGDGLSDTVWSLSQLGYVPTASFMKDCVAASHTKLFATKNNQMIRMFYALGSMKYLPNSKGELETLDCWYKEAIKLASRREYDVHQMCNFISAISKLPPGSPHGLLLLKHKPDFGFMHNFAQACRYVWNSFTPQGYADLMAAMVFLACPMSVDPMWLSEFLAIIQCKLHIFPPTALCKLLPAVRDLPGIRPGAEWLAIAVGSVDRNVHHYNGPQMCKILVALSQYDYRPPADVFDRLMKRLEEQADQLTSEDRSLVSESLTVLLSGYLSGTDGHEQYSQLQLKLRAQEVPASVLLHPRPPDYPALTGFSDMALAVVSGVPAVSTVLDGVQPGTSSANSLSIVTASEVQDSRQSRPQMSHEGKGVLLKT</sequence>
<keyword evidence="1" id="KW-0175">Coiled coil</keyword>
<feature type="coiled-coil region" evidence="1">
    <location>
        <begin position="686"/>
        <end position="713"/>
    </location>
</feature>
<name>A0A250WPJ1_9CHLO</name>
<reference evidence="3 4" key="1">
    <citation type="submission" date="2017-08" db="EMBL/GenBank/DDBJ databases">
        <title>Acidophilic green algal genome provides insights into adaptation to an acidic environment.</title>
        <authorList>
            <person name="Hirooka S."/>
            <person name="Hirose Y."/>
            <person name="Kanesaki Y."/>
            <person name="Higuchi S."/>
            <person name="Fujiwara T."/>
            <person name="Onuma R."/>
            <person name="Era A."/>
            <person name="Ohbayashi R."/>
            <person name="Uzuka A."/>
            <person name="Nozaki H."/>
            <person name="Yoshikawa H."/>
            <person name="Miyagishima S.Y."/>
        </authorList>
    </citation>
    <scope>NUCLEOTIDE SEQUENCE [LARGE SCALE GENOMIC DNA]</scope>
    <source>
        <strain evidence="3 4">NIES-2499</strain>
    </source>
</reference>
<accession>A0A250WPJ1</accession>
<dbReference type="PANTHER" id="PTHR21228:SF40">
    <property type="entry name" value="LD45607P"/>
    <property type="match status" value="1"/>
</dbReference>
<dbReference type="InterPro" id="IPR050870">
    <property type="entry name" value="FAST_kinase"/>
</dbReference>
<dbReference type="GO" id="GO:0003723">
    <property type="term" value="F:RNA binding"/>
    <property type="evidence" value="ECO:0007669"/>
    <property type="project" value="TreeGrafter"/>
</dbReference>
<feature type="region of interest" description="Disordered" evidence="2">
    <location>
        <begin position="798"/>
        <end position="823"/>
    </location>
</feature>
<comment type="caution">
    <text evidence="3">The sequence shown here is derived from an EMBL/GenBank/DDBJ whole genome shotgun (WGS) entry which is preliminary data.</text>
</comment>
<gene>
    <name evidence="3" type="ORF">CEUSTIGMA_g220.t1</name>
</gene>
<dbReference type="OrthoDB" id="539629at2759"/>